<accession>A0A1Z4KUR8</accession>
<name>A0A1Z4KUR8_ANAVA</name>
<dbReference type="EMBL" id="AP018217">
    <property type="protein sequence ID" value="BAY72781.1"/>
    <property type="molecule type" value="Genomic_DNA"/>
</dbReference>
<evidence type="ECO:0000313" key="3">
    <source>
        <dbReference type="EMBL" id="BAY72781.1"/>
    </source>
</evidence>
<dbReference type="CDD" id="cd01029">
    <property type="entry name" value="TOPRIM_primases"/>
    <property type="match status" value="1"/>
</dbReference>
<evidence type="ECO:0000256" key="1">
    <source>
        <dbReference type="SAM" id="Coils"/>
    </source>
</evidence>
<sequence length="1132" mass="128203">MNLEPHHLQEWLNSGVDEKLILLNVRSLLGDEIYEYLLYALPQTARRNDGRLRFGYLRLYAHITNAWWVSGLDPLNDWLPMDWGRLKPDCPRLEWEQHSRGRGAAGGAGGEFSIHSSPASLASTASSPKPIKYESPPKTPNRLGYFRVTLSIWQLVSLRYDVPMPENIVITPEGEALGFWAWVLAHPEITITLTEGEKKAACLLSLGFAAIALPGIWNGRVGKEDFERLHPDLVPMAQPGRRFIILFDYETKPKTQLQVFQATRRTAHVIQDAGCECSIALLPGPEKGIDDWVVALGKKADKAVSAMIADALTLQEYHQRFFFKKPRGLHKYKPNVTVNTRYLSQAIGSLPQSGLVGLASDMGTGKTELMAIIRRDNPDLSFLNNGHRVSLLKNLSDRLLTVMYSAIACGDWAAVHALSITVDSLYKMANDLRAYEIIFIDEACQYLAHLLQSKTCKEHRGLILEVLEYLVYNAKLVVLADAHLDDLTIDFFRAMRPQGEKPFIIKNEYRSGDRKVHWYEGDDSSAIVAQIHVQLMLGLKPIVVSDSKRFIKKLERALNEVAAQMYRGKKDKGQRAATIPNLENCELPEDNAPESEDDRQLRIWTIHSENSGSEENIIFIREINTAIQSVDALLTTPSLGTGVDISTYHFDVIFGVFHAVSQSATECVQQLWRYRPNVPMHVWVAPRPPFGYAETNPRHIKEKILQKNEMTAFLIRIDKETGQRGAEKDWALDTYCQIEAQRNWSINNLRADLRSLLVEMGNTIVPAGDKMDEAARHLMKAAGNAIDSEHYQKVANAKDIDRKTYTARQHQDYLKPEEALECEKFRIWDTYGMAVTPELVEKDDGGRLIKKIVALEAILAAPGDVVTDEQGREFVTPPDVVVERDKGERDRLAICTDWGNHSTSWLIRHRLGLRAILTDLMDGVEIKGDEATIEALADFSKRNTTHIKGILNLTIPLDESPIWILSQYLGQLALSTQSRRPLEDGKRVRYYRLSTEDVAFTQKVLEYRQRLRDERERRRQEEREAQAAYAARIQAMYGIDAPSTPPINIIGDNNCGGMDGQLDPCDSWWGQVKFYAQLAMERVAHGVESVKQFLSTLTSDEKWGVMMAIDEQEPQMFEQLVAQAHDWVQWMG</sequence>
<keyword evidence="1" id="KW-0175">Coiled coil</keyword>
<gene>
    <name evidence="3" type="ORF">NIES23_56090</name>
</gene>
<evidence type="ECO:0000259" key="2">
    <source>
        <dbReference type="Pfam" id="PF12965"/>
    </source>
</evidence>
<dbReference type="InterPro" id="IPR034154">
    <property type="entry name" value="TOPRIM_DnaG/twinkle"/>
</dbReference>
<keyword evidence="3" id="KW-0614">Plasmid</keyword>
<geneLocation type="plasmid" evidence="3">
    <name>plasmid1</name>
</geneLocation>
<dbReference type="Pfam" id="PF12965">
    <property type="entry name" value="DUF3854"/>
    <property type="match status" value="1"/>
</dbReference>
<dbReference type="Proteomes" id="UP000217507">
    <property type="component" value="Plasmid Plasmid1 dna"/>
</dbReference>
<dbReference type="InterPro" id="IPR049996">
    <property type="entry name" value="Slr7037-like"/>
</dbReference>
<dbReference type="SUPFAM" id="SSF52540">
    <property type="entry name" value="P-loop containing nucleoside triphosphate hydrolases"/>
    <property type="match status" value="1"/>
</dbReference>
<dbReference type="InterPro" id="IPR027417">
    <property type="entry name" value="P-loop_NTPase"/>
</dbReference>
<protein>
    <recommendedName>
        <fullName evidence="2">DUF3854 domain-containing protein</fullName>
    </recommendedName>
</protein>
<feature type="coiled-coil region" evidence="1">
    <location>
        <begin position="1004"/>
        <end position="1031"/>
    </location>
</feature>
<organism evidence="3 4">
    <name type="scientific">Trichormus variabilis NIES-23</name>
    <dbReference type="NCBI Taxonomy" id="1973479"/>
    <lineage>
        <taxon>Bacteria</taxon>
        <taxon>Bacillati</taxon>
        <taxon>Cyanobacteriota</taxon>
        <taxon>Cyanophyceae</taxon>
        <taxon>Nostocales</taxon>
        <taxon>Nostocaceae</taxon>
        <taxon>Trichormus</taxon>
    </lineage>
</organism>
<dbReference type="InterPro" id="IPR024385">
    <property type="entry name" value="DUF3854"/>
</dbReference>
<proteinExistence type="predicted"/>
<dbReference type="AlphaFoldDB" id="A0A1Z4KUR8"/>
<feature type="domain" description="DUF3854" evidence="2">
    <location>
        <begin position="179"/>
        <end position="299"/>
    </location>
</feature>
<dbReference type="PANTHER" id="PTHR34985:SF1">
    <property type="entry name" value="SLR0554 PROTEIN"/>
    <property type="match status" value="1"/>
</dbReference>
<evidence type="ECO:0000313" key="4">
    <source>
        <dbReference type="Proteomes" id="UP000217507"/>
    </source>
</evidence>
<dbReference type="NCBIfam" id="NF042913">
    <property type="entry name" value="CyRepA1"/>
    <property type="match status" value="1"/>
</dbReference>
<reference evidence="3 4" key="1">
    <citation type="submission" date="2017-06" db="EMBL/GenBank/DDBJ databases">
        <title>Genome sequencing of cyanobaciteial culture collection at National Institute for Environmental Studies (NIES).</title>
        <authorList>
            <person name="Hirose Y."/>
            <person name="Shimura Y."/>
            <person name="Fujisawa T."/>
            <person name="Nakamura Y."/>
            <person name="Kawachi M."/>
        </authorList>
    </citation>
    <scope>NUCLEOTIDE SEQUENCE [LARGE SCALE GENOMIC DNA]</scope>
    <source>
        <strain evidence="3 4">NIES-23</strain>
        <plasmid evidence="4">Plasmid Plasmid1 dna</plasmid>
    </source>
</reference>
<dbReference type="PANTHER" id="PTHR34985">
    <property type="entry name" value="SLR0554 PROTEIN"/>
    <property type="match status" value="1"/>
</dbReference>